<dbReference type="AlphaFoldDB" id="A0A8T3VRF7"/>
<proteinExistence type="predicted"/>
<organism evidence="1 2">
    <name type="scientific">Methanobrevibacter millerae</name>
    <dbReference type="NCBI Taxonomy" id="230361"/>
    <lineage>
        <taxon>Archaea</taxon>
        <taxon>Methanobacteriati</taxon>
        <taxon>Methanobacteriota</taxon>
        <taxon>Methanomada group</taxon>
        <taxon>Methanobacteria</taxon>
        <taxon>Methanobacteriales</taxon>
        <taxon>Methanobacteriaceae</taxon>
        <taxon>Methanobrevibacter</taxon>
    </lineage>
</organism>
<dbReference type="EMBL" id="SUTF01000003">
    <property type="protein sequence ID" value="MBE6510169.1"/>
    <property type="molecule type" value="Genomic_DNA"/>
</dbReference>
<protein>
    <submittedName>
        <fullName evidence="1">Uncharacterized protein</fullName>
    </submittedName>
</protein>
<evidence type="ECO:0000313" key="2">
    <source>
        <dbReference type="Proteomes" id="UP000713479"/>
    </source>
</evidence>
<reference evidence="1" key="1">
    <citation type="submission" date="2019-04" db="EMBL/GenBank/DDBJ databases">
        <title>Evolution of Biomass-Degrading Anaerobic Consortia Revealed by Metagenomics.</title>
        <authorList>
            <person name="Peng X."/>
        </authorList>
    </citation>
    <scope>NUCLEOTIDE SEQUENCE</scope>
    <source>
        <strain evidence="1">SIG13</strain>
    </source>
</reference>
<dbReference type="Proteomes" id="UP000713479">
    <property type="component" value="Unassembled WGS sequence"/>
</dbReference>
<gene>
    <name evidence="1" type="ORF">E7Z74_02695</name>
</gene>
<name>A0A8T3VRF7_9EURY</name>
<accession>A0A8T3VRF7</accession>
<evidence type="ECO:0000313" key="1">
    <source>
        <dbReference type="EMBL" id="MBE6510169.1"/>
    </source>
</evidence>
<comment type="caution">
    <text evidence="1">The sequence shown here is derived from an EMBL/GenBank/DDBJ whole genome shotgun (WGS) entry which is preliminary data.</text>
</comment>
<sequence length="101" mass="11960">MDAKNPKMKGNTTYIKFENTDNLKENPEGLLAIFKKYDSNLEVDSNKLKQIKEKTIEKTYTLVFNMNVKNEEEFEIIRKDMAIELQKLGYKVNQNFLKYTI</sequence>